<keyword evidence="3" id="KW-1185">Reference proteome</keyword>
<dbReference type="InterPro" id="IPR055357">
    <property type="entry name" value="LRR_At1g61320_AtMIF1"/>
</dbReference>
<gene>
    <name evidence="2" type="ORF">M0R45_027937</name>
</gene>
<dbReference type="InterPro" id="IPR053772">
    <property type="entry name" value="At1g61320/At1g61330-like"/>
</dbReference>
<reference evidence="2 3" key="1">
    <citation type="journal article" date="2023" name="G3 (Bethesda)">
        <title>A chromosome-length genome assembly and annotation of blackberry (Rubus argutus, cv. 'Hillquist').</title>
        <authorList>
            <person name="Bruna T."/>
            <person name="Aryal R."/>
            <person name="Dudchenko O."/>
            <person name="Sargent D.J."/>
            <person name="Mead D."/>
            <person name="Buti M."/>
            <person name="Cavallini A."/>
            <person name="Hytonen T."/>
            <person name="Andres J."/>
            <person name="Pham M."/>
            <person name="Weisz D."/>
            <person name="Mascagni F."/>
            <person name="Usai G."/>
            <person name="Natali L."/>
            <person name="Bassil N."/>
            <person name="Fernandez G.E."/>
            <person name="Lomsadze A."/>
            <person name="Armour M."/>
            <person name="Olukolu B."/>
            <person name="Poorten T."/>
            <person name="Britton C."/>
            <person name="Davik J."/>
            <person name="Ashrafi H."/>
            <person name="Aiden E.L."/>
            <person name="Borodovsky M."/>
            <person name="Worthington M."/>
        </authorList>
    </citation>
    <scope>NUCLEOTIDE SEQUENCE [LARGE SCALE GENOMIC DNA]</scope>
    <source>
        <strain evidence="2">PI 553951</strain>
    </source>
</reference>
<accession>A0AAW1W5Q2</accession>
<dbReference type="PANTHER" id="PTHR34145:SF68">
    <property type="entry name" value="FBD DOMAIN-CONTAINING PROTEIN"/>
    <property type="match status" value="1"/>
</dbReference>
<evidence type="ECO:0000313" key="3">
    <source>
        <dbReference type="Proteomes" id="UP001457282"/>
    </source>
</evidence>
<dbReference type="EMBL" id="JBEDUW010000006">
    <property type="protein sequence ID" value="KAK9919338.1"/>
    <property type="molecule type" value="Genomic_DNA"/>
</dbReference>
<dbReference type="Proteomes" id="UP001457282">
    <property type="component" value="Unassembled WGS sequence"/>
</dbReference>
<comment type="caution">
    <text evidence="2">The sequence shown here is derived from an EMBL/GenBank/DDBJ whole genome shotgun (WGS) entry which is preliminary data.</text>
</comment>
<proteinExistence type="predicted"/>
<evidence type="ECO:0000259" key="1">
    <source>
        <dbReference type="Pfam" id="PF23622"/>
    </source>
</evidence>
<dbReference type="PANTHER" id="PTHR34145">
    <property type="entry name" value="OS02G0105600 PROTEIN"/>
    <property type="match status" value="1"/>
</dbReference>
<protein>
    <recommendedName>
        <fullName evidence="1">At1g61320/AtMIF1 LRR domain-containing protein</fullName>
    </recommendedName>
</protein>
<name>A0AAW1W5Q2_RUBAR</name>
<organism evidence="2 3">
    <name type="scientific">Rubus argutus</name>
    <name type="common">Southern blackberry</name>
    <dbReference type="NCBI Taxonomy" id="59490"/>
    <lineage>
        <taxon>Eukaryota</taxon>
        <taxon>Viridiplantae</taxon>
        <taxon>Streptophyta</taxon>
        <taxon>Embryophyta</taxon>
        <taxon>Tracheophyta</taxon>
        <taxon>Spermatophyta</taxon>
        <taxon>Magnoliopsida</taxon>
        <taxon>eudicotyledons</taxon>
        <taxon>Gunneridae</taxon>
        <taxon>Pentapetalae</taxon>
        <taxon>rosids</taxon>
        <taxon>fabids</taxon>
        <taxon>Rosales</taxon>
        <taxon>Rosaceae</taxon>
        <taxon>Rosoideae</taxon>
        <taxon>Rosoideae incertae sedis</taxon>
        <taxon>Rubus</taxon>
    </lineage>
</organism>
<dbReference type="Pfam" id="PF23622">
    <property type="entry name" value="LRR_At1g61320_AtMIF1"/>
    <property type="match status" value="1"/>
</dbReference>
<sequence length="153" mass="17860">MLNINLVDYRGLVIPTFANLKHLELIIEDDCYRARRNLISFLKASPYLQRLVLKLEPCMEYPNCWKILKIGGAHCPHYYIKVVEIAGFWPSTSVKHVMYLIKNAVALEKIVIKPLQKWYWGGNRKEREEVEARDQALQQLKGMVPSNIEFVCI</sequence>
<feature type="domain" description="At1g61320/AtMIF1 LRR" evidence="1">
    <location>
        <begin position="15"/>
        <end position="118"/>
    </location>
</feature>
<evidence type="ECO:0000313" key="2">
    <source>
        <dbReference type="EMBL" id="KAK9919338.1"/>
    </source>
</evidence>
<dbReference type="AlphaFoldDB" id="A0AAW1W5Q2"/>